<sequence length="146" mass="16417">MIYQYGLIIQMCEPEKSSWMPGFVHSTQIVPAQLLKPRFGSRKAARHVGLTYQGNATIWCMGANEIMRHLNRSTLLALDIVNGAIVDNHQLKSNWEAFGHRLDNQENALKAPRGTLEGFLEDISLPLATDVHDPEPSMENIPDTKH</sequence>
<protein>
    <submittedName>
        <fullName evidence="1">Uncharacterized protein</fullName>
    </submittedName>
</protein>
<name>A0A225VD91_9STRA</name>
<dbReference type="OrthoDB" id="123299at2759"/>
<comment type="caution">
    <text evidence="1">The sequence shown here is derived from an EMBL/GenBank/DDBJ whole genome shotgun (WGS) entry which is preliminary data.</text>
</comment>
<reference evidence="2" key="1">
    <citation type="submission" date="2017-03" db="EMBL/GenBank/DDBJ databases">
        <title>Phytopthora megakarya and P. palmivora, two closely related causual agents of cacao black pod achieved similar genome size and gene model numbers by different mechanisms.</title>
        <authorList>
            <person name="Ali S."/>
            <person name="Shao J."/>
            <person name="Larry D.J."/>
            <person name="Kronmiller B."/>
            <person name="Shen D."/>
            <person name="Strem M.D."/>
            <person name="Melnick R.L."/>
            <person name="Guiltinan M.J."/>
            <person name="Tyler B.M."/>
            <person name="Meinhardt L.W."/>
            <person name="Bailey B.A."/>
        </authorList>
    </citation>
    <scope>NUCLEOTIDE SEQUENCE [LARGE SCALE GENOMIC DNA]</scope>
    <source>
        <strain evidence="2">zdho120</strain>
    </source>
</reference>
<accession>A0A225VD91</accession>
<dbReference type="EMBL" id="NBNE01005607">
    <property type="protein sequence ID" value="OWZ03292.1"/>
    <property type="molecule type" value="Genomic_DNA"/>
</dbReference>
<gene>
    <name evidence="1" type="ORF">PHMEG_00025003</name>
</gene>
<proteinExistence type="predicted"/>
<dbReference type="Proteomes" id="UP000198211">
    <property type="component" value="Unassembled WGS sequence"/>
</dbReference>
<keyword evidence="2" id="KW-1185">Reference proteome</keyword>
<organism evidence="1 2">
    <name type="scientific">Phytophthora megakarya</name>
    <dbReference type="NCBI Taxonomy" id="4795"/>
    <lineage>
        <taxon>Eukaryota</taxon>
        <taxon>Sar</taxon>
        <taxon>Stramenopiles</taxon>
        <taxon>Oomycota</taxon>
        <taxon>Peronosporomycetes</taxon>
        <taxon>Peronosporales</taxon>
        <taxon>Peronosporaceae</taxon>
        <taxon>Phytophthora</taxon>
    </lineage>
</organism>
<dbReference type="AlphaFoldDB" id="A0A225VD91"/>
<evidence type="ECO:0000313" key="2">
    <source>
        <dbReference type="Proteomes" id="UP000198211"/>
    </source>
</evidence>
<evidence type="ECO:0000313" key="1">
    <source>
        <dbReference type="EMBL" id="OWZ03292.1"/>
    </source>
</evidence>